<dbReference type="AlphaFoldDB" id="A0A1H4DI35"/>
<dbReference type="RefSeq" id="WP_171907609.1">
    <property type="nucleotide sequence ID" value="NZ_FNRM01000005.1"/>
</dbReference>
<dbReference type="InterPro" id="IPR036291">
    <property type="entry name" value="NAD(P)-bd_dom_sf"/>
</dbReference>
<gene>
    <name evidence="2" type="ORF">SAMN04488051_105245</name>
</gene>
<evidence type="ECO:0000313" key="3">
    <source>
        <dbReference type="Proteomes" id="UP000198773"/>
    </source>
</evidence>
<dbReference type="Proteomes" id="UP000198773">
    <property type="component" value="Unassembled WGS sequence"/>
</dbReference>
<reference evidence="2 3" key="1">
    <citation type="submission" date="2016-10" db="EMBL/GenBank/DDBJ databases">
        <authorList>
            <person name="de Groot N.N."/>
        </authorList>
    </citation>
    <scope>NUCLEOTIDE SEQUENCE [LARGE SCALE GENOMIC DNA]</scope>
    <source>
        <strain evidence="2 3">CGMCC 1.3430</strain>
    </source>
</reference>
<dbReference type="SUPFAM" id="SSF51735">
    <property type="entry name" value="NAD(P)-binding Rossmann-fold domains"/>
    <property type="match status" value="1"/>
</dbReference>
<dbReference type="InterPro" id="IPR052184">
    <property type="entry name" value="SDR_enzymes"/>
</dbReference>
<proteinExistence type="inferred from homology"/>
<dbReference type="Gene3D" id="3.40.50.720">
    <property type="entry name" value="NAD(P)-binding Rossmann-like Domain"/>
    <property type="match status" value="1"/>
</dbReference>
<name>A0A1H4DI35_ALKAM</name>
<organism evidence="2 3">
    <name type="scientific">Alkalimonas amylolytica</name>
    <dbReference type="NCBI Taxonomy" id="152573"/>
    <lineage>
        <taxon>Bacteria</taxon>
        <taxon>Pseudomonadati</taxon>
        <taxon>Pseudomonadota</taxon>
        <taxon>Gammaproteobacteria</taxon>
        <taxon>Alkalimonas</taxon>
    </lineage>
</organism>
<dbReference type="PRINTS" id="PR00081">
    <property type="entry name" value="GDHRDH"/>
</dbReference>
<dbReference type="PANTHER" id="PTHR45458">
    <property type="entry name" value="SHORT-CHAIN DEHYDROGENASE/REDUCTASE SDR"/>
    <property type="match status" value="1"/>
</dbReference>
<evidence type="ECO:0000313" key="2">
    <source>
        <dbReference type="EMBL" id="SEA71902.1"/>
    </source>
</evidence>
<dbReference type="EMBL" id="FNRM01000005">
    <property type="protein sequence ID" value="SEA71902.1"/>
    <property type="molecule type" value="Genomic_DNA"/>
</dbReference>
<dbReference type="GO" id="GO:0016616">
    <property type="term" value="F:oxidoreductase activity, acting on the CH-OH group of donors, NAD or NADP as acceptor"/>
    <property type="evidence" value="ECO:0007669"/>
    <property type="project" value="TreeGrafter"/>
</dbReference>
<dbReference type="STRING" id="152573.SAMN04488051_105245"/>
<dbReference type="PRINTS" id="PR00080">
    <property type="entry name" value="SDRFAMILY"/>
</dbReference>
<accession>A0A1H4DI35</accession>
<comment type="similarity">
    <text evidence="1">Belongs to the short-chain dehydrogenases/reductases (SDR) family.</text>
</comment>
<dbReference type="PANTHER" id="PTHR45458:SF1">
    <property type="entry name" value="SHORT CHAIN DEHYDROGENASE"/>
    <property type="match status" value="1"/>
</dbReference>
<keyword evidence="3" id="KW-1185">Reference proteome</keyword>
<dbReference type="InterPro" id="IPR002347">
    <property type="entry name" value="SDR_fam"/>
</dbReference>
<dbReference type="CDD" id="cd05325">
    <property type="entry name" value="carb_red_sniffer_like_SDR_c"/>
    <property type="match status" value="1"/>
</dbReference>
<dbReference type="Pfam" id="PF00106">
    <property type="entry name" value="adh_short"/>
    <property type="match status" value="1"/>
</dbReference>
<protein>
    <submittedName>
        <fullName evidence="2">Short-chain dehydrogenase</fullName>
    </submittedName>
</protein>
<evidence type="ECO:0000256" key="1">
    <source>
        <dbReference type="RuleBase" id="RU000363"/>
    </source>
</evidence>
<sequence length="220" mass="23678">MQHVVITGGNRGIGLSLVKQYLAKGCKVTVVCRTMSAELADLDVTVHSGIDFSQTEQLQQVAQQFSNDSVDILINNAGIFSNETLNELDLTRIQAQFQVDALAPLVLSHAMLPALRKGSKIAMITSRMGSISDNGSGAYYGYRMAKAALNAASVSLSLDLASQHIYVGIYHPGFVKTQMVGFAGDISPDEAARRLVERISELSADNSGQFFHSNGDALPW</sequence>